<evidence type="ECO:0000313" key="9">
    <source>
        <dbReference type="Proteomes" id="UP001445335"/>
    </source>
</evidence>
<dbReference type="FunFam" id="2.40.50.740:FF:000001">
    <property type="entry name" value="40S ribosomal protein S4"/>
    <property type="match status" value="1"/>
</dbReference>
<reference evidence="8 9" key="1">
    <citation type="journal article" date="2024" name="Nat. Commun.">
        <title>Phylogenomics reveals the evolutionary origins of lichenization in chlorophyte algae.</title>
        <authorList>
            <person name="Puginier C."/>
            <person name="Libourel C."/>
            <person name="Otte J."/>
            <person name="Skaloud P."/>
            <person name="Haon M."/>
            <person name="Grisel S."/>
            <person name="Petersen M."/>
            <person name="Berrin J.G."/>
            <person name="Delaux P.M."/>
            <person name="Dal Grande F."/>
            <person name="Keller J."/>
        </authorList>
    </citation>
    <scope>NUCLEOTIDE SEQUENCE [LARGE SCALE GENOMIC DNA]</scope>
    <source>
        <strain evidence="8 9">SAG 245.80</strain>
    </source>
</reference>
<dbReference type="Pfam" id="PF16121">
    <property type="entry name" value="40S_S4_C"/>
    <property type="match status" value="1"/>
</dbReference>
<dbReference type="Pfam" id="PF00900">
    <property type="entry name" value="Ribosomal_S4e"/>
    <property type="match status" value="1"/>
</dbReference>
<comment type="caution">
    <text evidence="8">The sequence shown here is derived from an EMBL/GenBank/DDBJ whole genome shotgun (WGS) entry which is preliminary data.</text>
</comment>
<dbReference type="FunFam" id="2.30.30.30:FF:000005">
    <property type="entry name" value="40S ribosomal protein S4"/>
    <property type="match status" value="1"/>
</dbReference>
<dbReference type="InterPro" id="IPR041982">
    <property type="entry name" value="Ribosomal_eS4_KOW"/>
</dbReference>
<dbReference type="PANTHER" id="PTHR11581:SF0">
    <property type="entry name" value="SMALL RIBOSOMAL SUBUNIT PROTEIN ES4"/>
    <property type="match status" value="1"/>
</dbReference>
<dbReference type="AlphaFoldDB" id="A0AAW1SL10"/>
<keyword evidence="4 6" id="KW-0689">Ribosomal protein</keyword>
<dbReference type="GO" id="GO:0022627">
    <property type="term" value="C:cytosolic small ribosomal subunit"/>
    <property type="evidence" value="ECO:0007669"/>
    <property type="project" value="TreeGrafter"/>
</dbReference>
<dbReference type="CDD" id="cd00165">
    <property type="entry name" value="S4"/>
    <property type="match status" value="1"/>
</dbReference>
<dbReference type="InterPro" id="IPR013843">
    <property type="entry name" value="Ribosomal_eS4_N"/>
</dbReference>
<dbReference type="PIRSF" id="PIRSF002116">
    <property type="entry name" value="Ribosomal_S4"/>
    <property type="match status" value="1"/>
</dbReference>
<dbReference type="PROSITE" id="PS00528">
    <property type="entry name" value="RIBOSOMAL_S4E"/>
    <property type="match status" value="1"/>
</dbReference>
<dbReference type="CDD" id="cd06087">
    <property type="entry name" value="KOW_RPS4"/>
    <property type="match status" value="1"/>
</dbReference>
<keyword evidence="2 6" id="KW-0699">rRNA-binding</keyword>
<sequence length="262" mass="29389">MPRGPKKHLKRLNAPSHWMLDKLGGIFAPKPSPGPHKQRECLPLTILLRNRLKYALTGKEVVSILMQRHVKVDGKVRTDATYPAGFMDVIDIPKTDEHFRLVYDTKGRFVAHRITKEEAGYKLLKVKRNQFGKGGVPFIATHDGRTIRYPDPDIKVNDTVMFDIETGKIKDFIKFDVGQLVMVTGGRNQGRVGTITHKEKHKGSFDVCHVKDATGHDFATRLQNVFIIGKGDKPLISLPKGKGVRLNILQEQAKRDAAKATA</sequence>
<dbReference type="InterPro" id="IPR018199">
    <property type="entry name" value="Ribosomal_eS4_N_CS"/>
</dbReference>
<gene>
    <name evidence="8" type="ORF">WJX81_000088</name>
</gene>
<dbReference type="Pfam" id="PF01479">
    <property type="entry name" value="S4"/>
    <property type="match status" value="1"/>
</dbReference>
<protein>
    <recommendedName>
        <fullName evidence="6">40S ribosomal protein S4</fullName>
    </recommendedName>
</protein>
<keyword evidence="5 6" id="KW-0687">Ribonucleoprotein</keyword>
<dbReference type="InterPro" id="IPR032277">
    <property type="entry name" value="Ribosomal_eS4_C"/>
</dbReference>
<dbReference type="GO" id="GO:0019843">
    <property type="term" value="F:rRNA binding"/>
    <property type="evidence" value="ECO:0007669"/>
    <property type="project" value="UniProtKB-UniRule"/>
</dbReference>
<dbReference type="InterPro" id="IPR038237">
    <property type="entry name" value="Ribosomal_eS4_central_sf"/>
</dbReference>
<dbReference type="FunFam" id="3.10.290.10:FF:000002">
    <property type="entry name" value="40S ribosomal protein S4"/>
    <property type="match status" value="1"/>
</dbReference>
<dbReference type="Proteomes" id="UP001445335">
    <property type="component" value="Unassembled WGS sequence"/>
</dbReference>
<dbReference type="InterPro" id="IPR002942">
    <property type="entry name" value="S4_RNA-bd"/>
</dbReference>
<dbReference type="InterPro" id="IPR000876">
    <property type="entry name" value="Ribosomal_eS4"/>
</dbReference>
<dbReference type="PROSITE" id="PS50889">
    <property type="entry name" value="S4"/>
    <property type="match status" value="1"/>
</dbReference>
<evidence type="ECO:0000256" key="6">
    <source>
        <dbReference type="PIRNR" id="PIRNR002116"/>
    </source>
</evidence>
<dbReference type="Gene3D" id="2.30.30.30">
    <property type="match status" value="1"/>
</dbReference>
<dbReference type="Pfam" id="PF08071">
    <property type="entry name" value="RS4NT"/>
    <property type="match status" value="1"/>
</dbReference>
<dbReference type="Pfam" id="PF00467">
    <property type="entry name" value="KOW"/>
    <property type="match status" value="1"/>
</dbReference>
<dbReference type="InterPro" id="IPR014722">
    <property type="entry name" value="Rib_uL2_dom2"/>
</dbReference>
<dbReference type="GO" id="GO:0003735">
    <property type="term" value="F:structural constituent of ribosome"/>
    <property type="evidence" value="ECO:0007669"/>
    <property type="project" value="UniProtKB-UniRule"/>
</dbReference>
<dbReference type="GO" id="GO:0006412">
    <property type="term" value="P:translation"/>
    <property type="evidence" value="ECO:0007669"/>
    <property type="project" value="InterPro"/>
</dbReference>
<dbReference type="PANTHER" id="PTHR11581">
    <property type="entry name" value="30S/40S RIBOSOMAL PROTEIN S4"/>
    <property type="match status" value="1"/>
</dbReference>
<evidence type="ECO:0000259" key="7">
    <source>
        <dbReference type="SMART" id="SM00739"/>
    </source>
</evidence>
<dbReference type="HAMAP" id="MF_00485">
    <property type="entry name" value="Ribosomal_eS4"/>
    <property type="match status" value="1"/>
</dbReference>
<name>A0AAW1SL10_9CHLO</name>
<evidence type="ECO:0000256" key="4">
    <source>
        <dbReference type="ARBA" id="ARBA00022980"/>
    </source>
</evidence>
<dbReference type="InterPro" id="IPR005824">
    <property type="entry name" value="KOW"/>
</dbReference>
<dbReference type="InterPro" id="IPR036986">
    <property type="entry name" value="S4_RNA-bd_sf"/>
</dbReference>
<organism evidence="8 9">
    <name type="scientific">Elliptochloris bilobata</name>
    <dbReference type="NCBI Taxonomy" id="381761"/>
    <lineage>
        <taxon>Eukaryota</taxon>
        <taxon>Viridiplantae</taxon>
        <taxon>Chlorophyta</taxon>
        <taxon>core chlorophytes</taxon>
        <taxon>Trebouxiophyceae</taxon>
        <taxon>Trebouxiophyceae incertae sedis</taxon>
        <taxon>Elliptochloris clade</taxon>
        <taxon>Elliptochloris</taxon>
    </lineage>
</organism>
<evidence type="ECO:0000256" key="5">
    <source>
        <dbReference type="ARBA" id="ARBA00023274"/>
    </source>
</evidence>
<dbReference type="NCBIfam" id="NF003312">
    <property type="entry name" value="PRK04313.1"/>
    <property type="match status" value="1"/>
</dbReference>
<dbReference type="Gene3D" id="3.10.290.10">
    <property type="entry name" value="RNA-binding S4 domain"/>
    <property type="match status" value="1"/>
</dbReference>
<dbReference type="Gene3D" id="2.40.50.740">
    <property type="match status" value="1"/>
</dbReference>
<dbReference type="EMBL" id="JALJOU010000001">
    <property type="protein sequence ID" value="KAK9846252.1"/>
    <property type="molecule type" value="Genomic_DNA"/>
</dbReference>
<evidence type="ECO:0000256" key="1">
    <source>
        <dbReference type="ARBA" id="ARBA00007500"/>
    </source>
</evidence>
<accession>A0AAW1SL10</accession>
<keyword evidence="3 6" id="KW-0694">RNA-binding</keyword>
<keyword evidence="9" id="KW-1185">Reference proteome</keyword>
<evidence type="ECO:0000256" key="2">
    <source>
        <dbReference type="ARBA" id="ARBA00022730"/>
    </source>
</evidence>
<evidence type="ECO:0000313" key="8">
    <source>
        <dbReference type="EMBL" id="KAK9846252.1"/>
    </source>
</evidence>
<evidence type="ECO:0000256" key="3">
    <source>
        <dbReference type="ARBA" id="ARBA00022884"/>
    </source>
</evidence>
<dbReference type="SMART" id="SM00739">
    <property type="entry name" value="KOW"/>
    <property type="match status" value="1"/>
</dbReference>
<comment type="similarity">
    <text evidence="1 6">Belongs to the eukaryotic ribosomal protein eS4 family.</text>
</comment>
<feature type="domain" description="KOW" evidence="7">
    <location>
        <begin position="174"/>
        <end position="201"/>
    </location>
</feature>
<proteinExistence type="inferred from homology"/>
<dbReference type="InterPro" id="IPR013845">
    <property type="entry name" value="Ribosomal_eS4_central_region"/>
</dbReference>